<protein>
    <recommendedName>
        <fullName evidence="2">non-specific serine/threonine protein kinase</fullName>
        <ecNumber evidence="2">2.7.11.1</ecNumber>
    </recommendedName>
</protein>
<feature type="compositionally biased region" description="Polar residues" evidence="14">
    <location>
        <begin position="1786"/>
        <end position="1797"/>
    </location>
</feature>
<dbReference type="Gene3D" id="2.60.120.10">
    <property type="entry name" value="Jelly Rolls"/>
    <property type="match status" value="2"/>
</dbReference>
<organism evidence="18 19">
    <name type="scientific">Leishmania martiniquensis</name>
    <dbReference type="NCBI Taxonomy" id="1580590"/>
    <lineage>
        <taxon>Eukaryota</taxon>
        <taxon>Discoba</taxon>
        <taxon>Euglenozoa</taxon>
        <taxon>Kinetoplastea</taxon>
        <taxon>Metakinetoplastina</taxon>
        <taxon>Trypanosomatida</taxon>
        <taxon>Trypanosomatidae</taxon>
        <taxon>Leishmaniinae</taxon>
        <taxon>Leishmania</taxon>
    </lineage>
</organism>
<comment type="similarity">
    <text evidence="1">Belongs to the protein kinase superfamily. STE Ser/Thr protein kinase family. STE20 subfamily.</text>
</comment>
<feature type="region of interest" description="Disordered" evidence="14">
    <location>
        <begin position="1429"/>
        <end position="1475"/>
    </location>
</feature>
<feature type="compositionally biased region" description="Low complexity" evidence="14">
    <location>
        <begin position="87"/>
        <end position="98"/>
    </location>
</feature>
<dbReference type="InterPro" id="IPR008271">
    <property type="entry name" value="Ser/Thr_kinase_AS"/>
</dbReference>
<feature type="coiled-coil region" evidence="13">
    <location>
        <begin position="3472"/>
        <end position="3499"/>
    </location>
</feature>
<dbReference type="InterPro" id="IPR011009">
    <property type="entry name" value="Kinase-like_dom_sf"/>
</dbReference>
<evidence type="ECO:0000256" key="14">
    <source>
        <dbReference type="SAM" id="MobiDB-lite"/>
    </source>
</evidence>
<dbReference type="InterPro" id="IPR018490">
    <property type="entry name" value="cNMP-bd_dom_sf"/>
</dbReference>
<feature type="region of interest" description="Disordered" evidence="14">
    <location>
        <begin position="2170"/>
        <end position="2250"/>
    </location>
</feature>
<dbReference type="PROSITE" id="PS50011">
    <property type="entry name" value="PROTEIN_KINASE_DOM"/>
    <property type="match status" value="1"/>
</dbReference>
<evidence type="ECO:0000256" key="9">
    <source>
        <dbReference type="ARBA" id="ARBA00022992"/>
    </source>
</evidence>
<accession>A0A836HNT6</accession>
<feature type="region of interest" description="Disordered" evidence="14">
    <location>
        <begin position="532"/>
        <end position="578"/>
    </location>
</feature>
<feature type="compositionally biased region" description="Low complexity" evidence="14">
    <location>
        <begin position="3819"/>
        <end position="3831"/>
    </location>
</feature>
<dbReference type="InterPro" id="IPR017441">
    <property type="entry name" value="Protein_kinase_ATP_BS"/>
</dbReference>
<dbReference type="PROSITE" id="PS50112">
    <property type="entry name" value="PAS"/>
    <property type="match status" value="1"/>
</dbReference>
<dbReference type="RefSeq" id="XP_067179161.1">
    <property type="nucleotide sequence ID" value="XM_067323847.1"/>
</dbReference>
<feature type="compositionally biased region" description="Acidic residues" evidence="14">
    <location>
        <begin position="3861"/>
        <end position="3874"/>
    </location>
</feature>
<feature type="compositionally biased region" description="Low complexity" evidence="14">
    <location>
        <begin position="459"/>
        <end position="471"/>
    </location>
</feature>
<dbReference type="GO" id="GO:0030553">
    <property type="term" value="F:cGMP binding"/>
    <property type="evidence" value="ECO:0007669"/>
    <property type="project" value="UniProtKB-KW"/>
</dbReference>
<dbReference type="CDD" id="cd00130">
    <property type="entry name" value="PAS"/>
    <property type="match status" value="1"/>
</dbReference>
<evidence type="ECO:0000256" key="12">
    <source>
        <dbReference type="PROSITE-ProRule" id="PRU10141"/>
    </source>
</evidence>
<evidence type="ECO:0000256" key="2">
    <source>
        <dbReference type="ARBA" id="ARBA00012513"/>
    </source>
</evidence>
<feature type="region of interest" description="Disordered" evidence="14">
    <location>
        <begin position="1359"/>
        <end position="1415"/>
    </location>
</feature>
<dbReference type="OrthoDB" id="267132at2759"/>
<evidence type="ECO:0000259" key="16">
    <source>
        <dbReference type="PROSITE" id="PS50042"/>
    </source>
</evidence>
<feature type="compositionally biased region" description="Polar residues" evidence="14">
    <location>
        <begin position="1298"/>
        <end position="1311"/>
    </location>
</feature>
<evidence type="ECO:0000256" key="4">
    <source>
        <dbReference type="ARBA" id="ARBA00022535"/>
    </source>
</evidence>
<dbReference type="CDD" id="cd22961">
    <property type="entry name" value="DD_TEX55-like"/>
    <property type="match status" value="1"/>
</dbReference>
<feature type="compositionally biased region" description="Basic and acidic residues" evidence="14">
    <location>
        <begin position="649"/>
        <end position="661"/>
    </location>
</feature>
<proteinExistence type="inferred from homology"/>
<dbReference type="SUPFAM" id="SSF55785">
    <property type="entry name" value="PYP-like sensor domain (PAS domain)"/>
    <property type="match status" value="1"/>
</dbReference>
<keyword evidence="9" id="KW-0142">cGMP-binding</keyword>
<evidence type="ECO:0000256" key="8">
    <source>
        <dbReference type="ARBA" id="ARBA00022840"/>
    </source>
</evidence>
<evidence type="ECO:0000256" key="6">
    <source>
        <dbReference type="ARBA" id="ARBA00022741"/>
    </source>
</evidence>
<feature type="compositionally biased region" description="Low complexity" evidence="14">
    <location>
        <begin position="1324"/>
        <end position="1338"/>
    </location>
</feature>
<evidence type="ECO:0000259" key="15">
    <source>
        <dbReference type="PROSITE" id="PS50011"/>
    </source>
</evidence>
<dbReference type="Pfam" id="PF00069">
    <property type="entry name" value="Pkinase"/>
    <property type="match status" value="1"/>
</dbReference>
<feature type="domain" description="Cyclic nucleotide-binding" evidence="16">
    <location>
        <begin position="2331"/>
        <end position="2406"/>
    </location>
</feature>
<dbReference type="SMART" id="SM00091">
    <property type="entry name" value="PAS"/>
    <property type="match status" value="1"/>
</dbReference>
<feature type="compositionally biased region" description="Polar residues" evidence="14">
    <location>
        <begin position="561"/>
        <end position="570"/>
    </location>
</feature>
<feature type="region of interest" description="Disordered" evidence="14">
    <location>
        <begin position="2455"/>
        <end position="2598"/>
    </location>
</feature>
<evidence type="ECO:0000256" key="7">
    <source>
        <dbReference type="ARBA" id="ARBA00022777"/>
    </source>
</evidence>
<feature type="compositionally biased region" description="Low complexity" evidence="14">
    <location>
        <begin position="3160"/>
        <end position="3179"/>
    </location>
</feature>
<dbReference type="GeneID" id="92516359"/>
<feature type="compositionally biased region" description="Polar residues" evidence="14">
    <location>
        <begin position="1567"/>
        <end position="1580"/>
    </location>
</feature>
<feature type="binding site" evidence="12">
    <location>
        <position position="3537"/>
    </location>
    <ligand>
        <name>ATP</name>
        <dbReference type="ChEBI" id="CHEBI:30616"/>
    </ligand>
</feature>
<dbReference type="PANTHER" id="PTHR48012:SF10">
    <property type="entry name" value="FI20177P1"/>
    <property type="match status" value="1"/>
</dbReference>
<dbReference type="InterPro" id="IPR035965">
    <property type="entry name" value="PAS-like_dom_sf"/>
</dbReference>
<dbReference type="EMBL" id="JAFEUZ010000020">
    <property type="protein sequence ID" value="KAG5479998.1"/>
    <property type="molecule type" value="Genomic_DNA"/>
</dbReference>
<feature type="region of interest" description="Disordered" evidence="14">
    <location>
        <begin position="3804"/>
        <end position="3894"/>
    </location>
</feature>
<evidence type="ECO:0000256" key="1">
    <source>
        <dbReference type="ARBA" id="ARBA00008874"/>
    </source>
</evidence>
<dbReference type="InterPro" id="IPR013767">
    <property type="entry name" value="PAS_fold"/>
</dbReference>
<dbReference type="SMART" id="SM00100">
    <property type="entry name" value="cNMP"/>
    <property type="match status" value="1"/>
</dbReference>
<feature type="compositionally biased region" description="Low complexity" evidence="14">
    <location>
        <begin position="421"/>
        <end position="439"/>
    </location>
</feature>
<dbReference type="PANTHER" id="PTHR48012">
    <property type="entry name" value="STERILE20-LIKE KINASE, ISOFORM B-RELATED"/>
    <property type="match status" value="1"/>
</dbReference>
<dbReference type="PROSITE" id="PS50042">
    <property type="entry name" value="CNMP_BINDING_3"/>
    <property type="match status" value="3"/>
</dbReference>
<keyword evidence="13" id="KW-0175">Coiled coil</keyword>
<evidence type="ECO:0000256" key="10">
    <source>
        <dbReference type="ARBA" id="ARBA00047899"/>
    </source>
</evidence>
<comment type="caution">
    <text evidence="18">The sequence shown here is derived from an EMBL/GenBank/DDBJ whole genome shotgun (WGS) entry which is preliminary data.</text>
</comment>
<feature type="region of interest" description="Disordered" evidence="14">
    <location>
        <begin position="1777"/>
        <end position="1797"/>
    </location>
</feature>
<dbReference type="PROSITE" id="PS00107">
    <property type="entry name" value="PROTEIN_KINASE_ATP"/>
    <property type="match status" value="1"/>
</dbReference>
<feature type="compositionally biased region" description="Polar residues" evidence="14">
    <location>
        <begin position="3037"/>
        <end position="3057"/>
    </location>
</feature>
<name>A0A836HNT6_9TRYP</name>
<dbReference type="GO" id="GO:0004674">
    <property type="term" value="F:protein serine/threonine kinase activity"/>
    <property type="evidence" value="ECO:0007669"/>
    <property type="project" value="UniProtKB-KW"/>
</dbReference>
<feature type="domain" description="PAS" evidence="17">
    <location>
        <begin position="2733"/>
        <end position="2789"/>
    </location>
</feature>
<dbReference type="GO" id="GO:0005737">
    <property type="term" value="C:cytoplasm"/>
    <property type="evidence" value="ECO:0007669"/>
    <property type="project" value="TreeGrafter"/>
</dbReference>
<dbReference type="SUPFAM" id="SSF56112">
    <property type="entry name" value="Protein kinase-like (PK-like)"/>
    <property type="match status" value="1"/>
</dbReference>
<dbReference type="Pfam" id="PF00989">
    <property type="entry name" value="PAS"/>
    <property type="match status" value="1"/>
</dbReference>
<dbReference type="InterPro" id="IPR050629">
    <property type="entry name" value="STE20/SPS1-PAK"/>
</dbReference>
<reference evidence="19" key="1">
    <citation type="journal article" date="2021" name="Microbiol. Resour. Announc.">
        <title>LGAAP: Leishmaniinae Genome Assembly and Annotation Pipeline.</title>
        <authorList>
            <person name="Almutairi H."/>
            <person name="Urbaniak M.D."/>
            <person name="Bates M.D."/>
            <person name="Jariyapan N."/>
            <person name="Kwakye-Nuako G."/>
            <person name="Thomaz-Soccol V."/>
            <person name="Al-Salem W.S."/>
            <person name="Dillon R.J."/>
            <person name="Bates P.A."/>
            <person name="Gatherer D."/>
        </authorList>
    </citation>
    <scope>NUCLEOTIDE SEQUENCE [LARGE SCALE GENOMIC DNA]</scope>
</reference>
<feature type="compositionally biased region" description="Polar residues" evidence="14">
    <location>
        <begin position="1393"/>
        <end position="1409"/>
    </location>
</feature>
<feature type="compositionally biased region" description="Low complexity" evidence="14">
    <location>
        <begin position="2680"/>
        <end position="2698"/>
    </location>
</feature>
<feature type="region of interest" description="Disordered" evidence="14">
    <location>
        <begin position="3148"/>
        <end position="3187"/>
    </location>
</feature>
<dbReference type="FunFam" id="1.10.510.10:FF:000805">
    <property type="entry name" value="Mitogen activated kinase-like protein"/>
    <property type="match status" value="1"/>
</dbReference>
<dbReference type="InterPro" id="IPR000014">
    <property type="entry name" value="PAS"/>
</dbReference>
<dbReference type="SMART" id="SM00220">
    <property type="entry name" value="S_TKc"/>
    <property type="match status" value="1"/>
</dbReference>
<feature type="compositionally biased region" description="Low complexity" evidence="14">
    <location>
        <begin position="354"/>
        <end position="370"/>
    </location>
</feature>
<feature type="compositionally biased region" description="Low complexity" evidence="14">
    <location>
        <begin position="286"/>
        <end position="303"/>
    </location>
</feature>
<dbReference type="GO" id="GO:0006355">
    <property type="term" value="P:regulation of DNA-templated transcription"/>
    <property type="evidence" value="ECO:0007669"/>
    <property type="project" value="InterPro"/>
</dbReference>
<feature type="region of interest" description="Disordered" evidence="14">
    <location>
        <begin position="1728"/>
        <end position="1748"/>
    </location>
</feature>
<evidence type="ECO:0000256" key="5">
    <source>
        <dbReference type="ARBA" id="ARBA00022679"/>
    </source>
</evidence>
<feature type="compositionally biased region" description="Low complexity" evidence="14">
    <location>
        <begin position="2194"/>
        <end position="2226"/>
    </location>
</feature>
<keyword evidence="19" id="KW-1185">Reference proteome</keyword>
<keyword evidence="3" id="KW-0723">Serine/threonine-protein kinase</keyword>
<dbReference type="CDD" id="cd00038">
    <property type="entry name" value="CAP_ED"/>
    <property type="match status" value="1"/>
</dbReference>
<feature type="compositionally biased region" description="Polar residues" evidence="14">
    <location>
        <begin position="1255"/>
        <end position="1272"/>
    </location>
</feature>
<dbReference type="InterPro" id="IPR014710">
    <property type="entry name" value="RmlC-like_jellyroll"/>
</dbReference>
<evidence type="ECO:0000313" key="19">
    <source>
        <dbReference type="Proteomes" id="UP000673552"/>
    </source>
</evidence>
<keyword evidence="4" id="KW-0140">cGMP</keyword>
<feature type="domain" description="Cyclic nucleotide-binding" evidence="16">
    <location>
        <begin position="2014"/>
        <end position="2059"/>
    </location>
</feature>
<feature type="region of interest" description="Disordered" evidence="14">
    <location>
        <begin position="3208"/>
        <end position="3273"/>
    </location>
</feature>
<evidence type="ECO:0000313" key="18">
    <source>
        <dbReference type="EMBL" id="KAG5479998.1"/>
    </source>
</evidence>
<dbReference type="Gene3D" id="1.10.510.10">
    <property type="entry name" value="Transferase(Phosphotransferase) domain 1"/>
    <property type="match status" value="1"/>
</dbReference>
<evidence type="ECO:0000256" key="11">
    <source>
        <dbReference type="ARBA" id="ARBA00048679"/>
    </source>
</evidence>
<feature type="domain" description="Protein kinase" evidence="15">
    <location>
        <begin position="3508"/>
        <end position="3771"/>
    </location>
</feature>
<evidence type="ECO:0000259" key="17">
    <source>
        <dbReference type="PROSITE" id="PS50112"/>
    </source>
</evidence>
<feature type="compositionally biased region" description="Basic and acidic residues" evidence="14">
    <location>
        <begin position="2558"/>
        <end position="2567"/>
    </location>
</feature>
<evidence type="ECO:0000256" key="13">
    <source>
        <dbReference type="SAM" id="Coils"/>
    </source>
</evidence>
<keyword evidence="5" id="KW-0808">Transferase</keyword>
<feature type="region of interest" description="Disordered" evidence="14">
    <location>
        <begin position="609"/>
        <end position="702"/>
    </location>
</feature>
<feature type="compositionally biased region" description="Basic and acidic residues" evidence="14">
    <location>
        <begin position="3215"/>
        <end position="3229"/>
    </location>
</feature>
<feature type="region of interest" description="Disordered" evidence="14">
    <location>
        <begin position="1"/>
        <end position="98"/>
    </location>
</feature>
<keyword evidence="7" id="KW-0418">Kinase</keyword>
<feature type="compositionally biased region" description="Acidic residues" evidence="14">
    <location>
        <begin position="3832"/>
        <end position="3841"/>
    </location>
</feature>
<feature type="compositionally biased region" description="Polar residues" evidence="14">
    <location>
        <begin position="12"/>
        <end position="21"/>
    </location>
</feature>
<feature type="compositionally biased region" description="Low complexity" evidence="14">
    <location>
        <begin position="3015"/>
        <end position="3033"/>
    </location>
</feature>
<sequence length="3894" mass="409921">MTPGELLEQQRGHPSSISTCGSPLEGQPPRRSSSQKQRASWHSVNTGDLGAVPPALTSSNMLSASPGAGSGGLHRNRSRRRYPQGKAAASSRAVSQFSASSRASNVNARLLSDEAYLDMFHIPALIAQLSLSLMAAKPIDPRAFARDWLADRLVSEEDEDDENTIGEGGSMESGSGVLEVASQALQSDTPVLTRSTELPSSASVAFLDSGRAMGSSVSGRGATRSRSAEASWRQHRSERYSHQRCRTDISGDEEGSVKAASAAAVHGQENKADTVIGRAASVGRASRSTLSLRLSRPSSSTYSQQVPRKQNAVDRQEQRKARKSISALAPSQQCGTRRIGNVARSRKHKALAPRRGANVSASGSSSRYGSLLTALAPRPAEASEHSDARASRRTSSRSRQRNEERKRTAMAAPRSLPPTPEASSPSSSSSRSTLDTPGSDGVEWAPVELRSRRTTIAGSSSSVDVDPSSSPAKQPMEGESSISTETPPAPHKTTRGGQEICTSVASARIAEAAVAPVPASVLADPAGLLKSNSYAGDRQTGGEGAFASPLQRDFTPLPSEASDSTITSSAGLLGGNAHAHPIPAVQQQRRDENRLAVVTADAAGQVHNEARHASGGSPRPVAVGSPTSCSEDSAAKRGAVEEELASNDRNADEVREADRHSSSTIAGKSEPAKGVTGEEEEETADGVAAAVEGDSDPGDGGDVGFAMFAPILGVDATTNEVIDYREAGAAPSSPSALSAPTGGAGVLQPSAAASVGGGGGGGGHLAQTHASIAVASPSGLPPYTMRPLSSTFNVLPTPMLSDFVGAGGLTNTSFGRRGVPNSSFGRRPAYMASAAGRYADPAAGTTTGGSSPPSPFITPHAPIDLPMRVGDGDVADGEAVASLQLVGFPKLNANLTAGLIGSGAGVRTSGSAFVVRESTPMSERKTVQDNDATDAKAVAPSAFCQAAGLHGSTDSARNEALLPAKDTMGPAAALASAPSPLSAAMKLESARRLGKLLDQLPAAKYAAAIVFLEGLLSSSGGSSDAAGTPESASISVMATIGDASNRSRGLLNMTSTVTDTTLGGLGLSDDGSSPLVGLHTAGRPWSMTLGHERSPTGRVPSFAHLVTSGSGQAPAVATNGINEDGAGVGGGLSRVPEDGQWKSVSKAGSASVEALVRDALSQSVLRSLPPTHEEVAGSGPSLSSRADVTGWAAYDSTSGGMLRAPSSTRLESTHGERFTNTVTCTARVGSLQASSPLLGVHGGGSDSFLPHVPPSHSQKSNFSFYKQSSGTDLSDLRRQPSLPHPPDSDAPAAVLHQRQPQQEQQSIASEATQHHSHSDGTTIPLLPLSRPVSPSSVSDRNLASMAAFVHGRRITDTAAPSDLAATPRTDTGELAAPMHSTARPATAADVLEGNSSEENNEKLTSSHQGLTAHMGSRTTAKRFRATDAAAVTTESSMTVSPEAPKCMHRQRGNEDSSALPPVKKRGTNYDGVESTSIDAHHCPLQLRGVDPQPTLLLDAADHPIDLHVQPVKSALLLSSSTPSGSPPLEELLLPVSTELAANSGGEGAGSQGADGYSRDCQRRQRSHSLPASNVSATSASRHPLDTFECPQASDSDLKANTRVGPRRQGLGSSVANTLAAPAEECSEVVRWGSNASDSPSLPLPPQHPRCAQEESEFEDVDLGATLRMAVVLAAAAGTQPAPALYRTEMNEEGCMSGHAISNGIADKAADLALVSGSSIEATAPLASAHATEECSSPPPPNESYVGDPLAANARQNTAAVDGHNDCTLQGVVQGSGADIDHASLPSPHTASWPHTHSGPATCSAEVSLGAVSTTSPAIAAVGVTTVGAFLDTPLTAMGPPSTLEASTRSAPRLLPPLVTSSVAVAMNSFFSREDKVAPEELEAVREVVAHYDAFAALDETQLEALVRTMTRTELQRGATVVCEGDSTLGQLLLIVSGKVAISRKGVVTRTLARGQFYGEMEMSYHVERSRVTLTAATPTVVLYALQKVDYQKLVIHEKDARRYMFLQYVNECVLFKGLSPHIKMRLADSFRVCRLRQGAKLTEQSAPVEWMYLLMSGSVCMAYRAPSCISGETSDLLVSKRSAASQEDVRHMTATSYSFSHLAGSTFSEGLMSSVASAAAASTVAGTSVTRCGTAPNGNNVSRSSSLTPLAVTLQIPSATVLLSPAAAASSTTSAPQPESAGEGAPFLDEASKGSPLMSLLSPSPGASAAMQRPPQLLQPPAAKRPYGSSQGRSGDHLEEPGVADGPPQSLSLYTRRRRRKGQHDCSASSWQGSPLPFTSSVGSLDAHGNQPPSPLVVPASLQQSANTLLDNTIHANAASTPTTCLLSAAVTRAGAVGGNDAIASGGNNSNTISSGNAVVLVVERSKGQLVGETEFMFKCKGLFTAVATAPVQAARISRLHFEAIMNRSVVEEMKRSMLLNPDYYFFELTVPEELKEDMRRMLFRLNVGPAARRRHRLSQKQLPRHSVTDADGAMPGPRTRGGAVGENRESKGVGRPLGHHTALSRRISRGHYQTPLMGSINGGAGGSSNGPNAAIYGSGSTTPRTLPPASIARAHNSGREHDDSRHSQTGSGWLHPGHCRFRTTPREPNPTMARPSAEKVIVGSNDATGMEPSTSRYLAAPTVSEGPSFAAEVAAKSAGEDASSLTPLPSAATGDVDGARDRDSSSDGSRNRHSRATARHTTTGWRTSFTKHSSTTTSRRRHVSTRGEIVFSGSRNLYRFSAEAMSINESIMIAVVVDGTIIRWNSVAQSVTGFAPFEAIGKSIFDFIISDDGRQHMRDTLAVAARYAGKWEQYSLHGLKEQRIFPFRQNTGLYQVGLALSVIPSNYAKTAEVLLLIGREGKYRAANTYAADVAKWLEGSLKPQLRQFQRRMAQIESHGWQLTAEDALQVRGNLDACMSMVEQFTKFSLLNMEVVSQSWRPVRVPALLRRFAVEAMAFARQQQHEYYCNIDLVEPKVEVFLDAPQVLAVLRLLLSDALQCPNVDDDGNVIVAHSELRVTVVEPQDTNQVPLSIGSPAGRVSGSSSGVGRPVGLLAPSSTSFTVPSEIHSGSPTADGQRNMAAPTPTPAKTSYPVIYTPVSAANSNDATPLAPASASPLPEAAAKVDYSPSRSLPRGHPPQPHGTQTARPDHRYDSPLITLVSESNLGNGGHAQGGVVDSSPTTVAAGPAPGSTASSGTGVRGFTSAPIPNTLTATLRRIRFELRDDGPTIPCLQHRDTRASERTHGDALSESTSVDDTAADKPTSPKSTSHTSERVFEGLGGGGEPGTGLDVSRKSLTLTAASARRGAELEQVEKILADLGGVVYGFTRPEAPGNVVRVELPLLVVPGSTDDGRDDENGGSGGGAAAPLSSATRTFTVIVADNNRLHQQQLCRVLWARQHAVVPVTSFRELGRKLEMNTADILLIDPLHIDIVSDDYESLLGDDPFDDIRILSTRLALVVMASDFSDWRVQKLLKRHAVVELPKVGSGALVHIAMQEAEQLVTEMRDEEERLELIRRTFTNSSAERHKIGKRIGKGTFGDVFEVEDTLTGGKMAMKRMRLHDGLLADEVVQEILAMTTLTHENIIQYFYCEKESDTLLRLYMELAPGGTLRDKIRELPGVPLPFAEIVHHLSCICHGLAYVHEQSYVHGDLKTANLLLGTRNRTKIGDFGTAKHLAPHQLLYTMVGTPQYMAPEVLTADVEQRLGYDFKADIWSLGCIALEMATGSPPFAHVECAQGMGIIKYLTELTETPDLSPLFSGNPLVYEFVKSCLDVDPQSRPTAQELLQFDIFEGAVASQRAERLVRRAEMLHKLNKYAAMRANGGRGSIEKNTVGGNNGRGAAVRNRGNCGSEESEEGEEGDDGNHSSLYDSGLLFSSDDSTAYEDYDDDEENEELSEHESVEIAIEDNCVPGEH</sequence>
<evidence type="ECO:0000256" key="3">
    <source>
        <dbReference type="ARBA" id="ARBA00022527"/>
    </source>
</evidence>
<feature type="region of interest" description="Disordered" evidence="14">
    <location>
        <begin position="1245"/>
        <end position="1338"/>
    </location>
</feature>
<dbReference type="SUPFAM" id="SSF51206">
    <property type="entry name" value="cAMP-binding domain-like"/>
    <property type="match status" value="2"/>
</dbReference>
<gene>
    <name evidence="18" type="ORF">LSCM1_06417</name>
</gene>
<dbReference type="Pfam" id="PF00027">
    <property type="entry name" value="cNMP_binding"/>
    <property type="match status" value="1"/>
</dbReference>
<feature type="compositionally biased region" description="Polar residues" evidence="14">
    <location>
        <begin position="30"/>
        <end position="46"/>
    </location>
</feature>
<dbReference type="InterPro" id="IPR000719">
    <property type="entry name" value="Prot_kinase_dom"/>
</dbReference>
<feature type="compositionally biased region" description="Low complexity" evidence="14">
    <location>
        <begin position="3243"/>
        <end position="3252"/>
    </location>
</feature>
<feature type="region of interest" description="Disordered" evidence="14">
    <location>
        <begin position="3010"/>
        <end position="3070"/>
    </location>
</feature>
<comment type="catalytic activity">
    <reaction evidence="11">
        <text>L-seryl-[protein] + ATP = O-phospho-L-seryl-[protein] + ADP + H(+)</text>
        <dbReference type="Rhea" id="RHEA:17989"/>
        <dbReference type="Rhea" id="RHEA-COMP:9863"/>
        <dbReference type="Rhea" id="RHEA-COMP:11604"/>
        <dbReference type="ChEBI" id="CHEBI:15378"/>
        <dbReference type="ChEBI" id="CHEBI:29999"/>
        <dbReference type="ChEBI" id="CHEBI:30616"/>
        <dbReference type="ChEBI" id="CHEBI:83421"/>
        <dbReference type="ChEBI" id="CHEBI:456216"/>
        <dbReference type="EC" id="2.7.11.1"/>
    </reaction>
</comment>
<dbReference type="Proteomes" id="UP000673552">
    <property type="component" value="Unassembled WGS sequence"/>
</dbReference>
<feature type="region of interest" description="Disordered" evidence="14">
    <location>
        <begin position="3329"/>
        <end position="3349"/>
    </location>
</feature>
<dbReference type="KEGG" id="lmat:92516359"/>
<feature type="region of interest" description="Disordered" evidence="14">
    <location>
        <begin position="3085"/>
        <end position="3133"/>
    </location>
</feature>
<feature type="compositionally biased region" description="Basic and acidic residues" evidence="14">
    <location>
        <begin position="381"/>
        <end position="390"/>
    </location>
</feature>
<feature type="region of interest" description="Disordered" evidence="14">
    <location>
        <begin position="1540"/>
        <end position="1611"/>
    </location>
</feature>
<dbReference type="EC" id="2.7.11.1" evidence="2"/>
<feature type="compositionally biased region" description="Low complexity" evidence="14">
    <location>
        <begin position="2170"/>
        <end position="2181"/>
    </location>
</feature>
<keyword evidence="6 12" id="KW-0547">Nucleotide-binding</keyword>
<dbReference type="Gene3D" id="3.30.450.20">
    <property type="entry name" value="PAS domain"/>
    <property type="match status" value="1"/>
</dbReference>
<dbReference type="PROSITE" id="PS00108">
    <property type="entry name" value="PROTEIN_KINASE_ST"/>
    <property type="match status" value="1"/>
</dbReference>
<dbReference type="GO" id="GO:0005524">
    <property type="term" value="F:ATP binding"/>
    <property type="evidence" value="ECO:0007669"/>
    <property type="project" value="UniProtKB-UniRule"/>
</dbReference>
<feature type="region of interest" description="Disordered" evidence="14">
    <location>
        <begin position="2633"/>
        <end position="2705"/>
    </location>
</feature>
<keyword evidence="8 12" id="KW-0067">ATP-binding</keyword>
<feature type="region of interest" description="Disordered" evidence="14">
    <location>
        <begin position="286"/>
        <end position="497"/>
    </location>
</feature>
<comment type="catalytic activity">
    <reaction evidence="10">
        <text>L-threonyl-[protein] + ATP = O-phospho-L-threonyl-[protein] + ADP + H(+)</text>
        <dbReference type="Rhea" id="RHEA:46608"/>
        <dbReference type="Rhea" id="RHEA-COMP:11060"/>
        <dbReference type="Rhea" id="RHEA-COMP:11605"/>
        <dbReference type="ChEBI" id="CHEBI:15378"/>
        <dbReference type="ChEBI" id="CHEBI:30013"/>
        <dbReference type="ChEBI" id="CHEBI:30616"/>
        <dbReference type="ChEBI" id="CHEBI:61977"/>
        <dbReference type="ChEBI" id="CHEBI:456216"/>
        <dbReference type="EC" id="2.7.11.1"/>
    </reaction>
</comment>
<feature type="region of interest" description="Disordered" evidence="14">
    <location>
        <begin position="212"/>
        <end position="253"/>
    </location>
</feature>
<feature type="compositionally biased region" description="Low complexity" evidence="14">
    <location>
        <begin position="3088"/>
        <end position="3103"/>
    </location>
</feature>
<dbReference type="InterPro" id="IPR000595">
    <property type="entry name" value="cNMP-bd_dom"/>
</dbReference>
<feature type="region of interest" description="Disordered" evidence="14">
    <location>
        <begin position="155"/>
        <end position="174"/>
    </location>
</feature>
<feature type="domain" description="Cyclic nucleotide-binding" evidence="16">
    <location>
        <begin position="1893"/>
        <end position="2011"/>
    </location>
</feature>
<reference evidence="19" key="2">
    <citation type="journal article" date="2021" name="Sci. Data">
        <title>Chromosome-scale genome sequencing, assembly and annotation of six genomes from subfamily Leishmaniinae.</title>
        <authorList>
            <person name="Almutairi H."/>
            <person name="Urbaniak M.D."/>
            <person name="Bates M.D."/>
            <person name="Jariyapan N."/>
            <person name="Kwakye-Nuako G."/>
            <person name="Thomaz Soccol V."/>
            <person name="Al-Salem W.S."/>
            <person name="Dillon R.J."/>
            <person name="Bates P.A."/>
            <person name="Gatherer D."/>
        </authorList>
    </citation>
    <scope>NUCLEOTIDE SEQUENCE [LARGE SCALE GENOMIC DNA]</scope>
</reference>
<feature type="compositionally biased region" description="Basic and acidic residues" evidence="14">
    <location>
        <begin position="235"/>
        <end position="249"/>
    </location>
</feature>
<feature type="compositionally biased region" description="Basic residues" evidence="14">
    <location>
        <begin position="74"/>
        <end position="83"/>
    </location>
</feature>